<dbReference type="SUPFAM" id="SSF46785">
    <property type="entry name" value="Winged helix' DNA-binding domain"/>
    <property type="match status" value="1"/>
</dbReference>
<evidence type="ECO:0000256" key="1">
    <source>
        <dbReference type="ARBA" id="ARBA00023015"/>
    </source>
</evidence>
<dbReference type="CDD" id="cd00090">
    <property type="entry name" value="HTH_ARSR"/>
    <property type="match status" value="1"/>
</dbReference>
<dbReference type="Pfam" id="PF01022">
    <property type="entry name" value="HTH_5"/>
    <property type="match status" value="1"/>
</dbReference>
<organism evidence="5 6">
    <name type="scientific">Candidatus Iainarchaeum sp</name>
    <dbReference type="NCBI Taxonomy" id="3101447"/>
    <lineage>
        <taxon>Archaea</taxon>
        <taxon>Candidatus Iainarchaeota</taxon>
        <taxon>Candidatus Iainarchaeia</taxon>
        <taxon>Candidatus Iainarchaeales</taxon>
        <taxon>Candidatus Iainarchaeaceae</taxon>
        <taxon>Candidatus Iainarchaeum</taxon>
    </lineage>
</organism>
<feature type="domain" description="HTH arsR-type" evidence="4">
    <location>
        <begin position="1"/>
        <end position="94"/>
    </location>
</feature>
<evidence type="ECO:0000256" key="3">
    <source>
        <dbReference type="ARBA" id="ARBA00023163"/>
    </source>
</evidence>
<evidence type="ECO:0000259" key="4">
    <source>
        <dbReference type="PROSITE" id="PS50987"/>
    </source>
</evidence>
<dbReference type="GO" id="GO:0003677">
    <property type="term" value="F:DNA binding"/>
    <property type="evidence" value="ECO:0007669"/>
    <property type="project" value="UniProtKB-KW"/>
</dbReference>
<sequence length="106" mass="11733">MKEIYRLHAEMCKAFSSPARIEILDCIGLGGLTVMGIVKRTGLGQANVSQHLAIMKYNGVVKSKRKGRNVIYSVASPKITKAFSIIRQALKEKLRKNRSLEAAMEA</sequence>
<dbReference type="PROSITE" id="PS50987">
    <property type="entry name" value="HTH_ARSR_2"/>
    <property type="match status" value="1"/>
</dbReference>
<keyword evidence="3" id="KW-0804">Transcription</keyword>
<dbReference type="NCBIfam" id="NF033788">
    <property type="entry name" value="HTH_metalloreg"/>
    <property type="match status" value="1"/>
</dbReference>
<keyword evidence="1" id="KW-0805">Transcription regulation</keyword>
<dbReference type="InterPro" id="IPR011991">
    <property type="entry name" value="ArsR-like_HTH"/>
</dbReference>
<name>A0A8T3YN41_9ARCH</name>
<dbReference type="Proteomes" id="UP000732298">
    <property type="component" value="Unassembled WGS sequence"/>
</dbReference>
<dbReference type="AlphaFoldDB" id="A0A8T3YN41"/>
<protein>
    <submittedName>
        <fullName evidence="5">Winged helix-turn-helix transcriptional regulator</fullName>
    </submittedName>
</protein>
<dbReference type="PANTHER" id="PTHR43132:SF2">
    <property type="entry name" value="ARSENICAL RESISTANCE OPERON REPRESSOR ARSR-RELATED"/>
    <property type="match status" value="1"/>
</dbReference>
<dbReference type="InterPro" id="IPR051011">
    <property type="entry name" value="Metal_resp_trans_reg"/>
</dbReference>
<reference evidence="5" key="1">
    <citation type="submission" date="2020-07" db="EMBL/GenBank/DDBJ databases">
        <title>Huge and variable diversity of episymbiotic CPR bacteria and DPANN archaea in groundwater ecosystems.</title>
        <authorList>
            <person name="He C.Y."/>
            <person name="Keren R."/>
            <person name="Whittaker M."/>
            <person name="Farag I.F."/>
            <person name="Doudna J."/>
            <person name="Cate J.H.D."/>
            <person name="Banfield J.F."/>
        </authorList>
    </citation>
    <scope>NUCLEOTIDE SEQUENCE</scope>
    <source>
        <strain evidence="5">NC_groundwater_1296_Ag_S-0.2um_52_80</strain>
    </source>
</reference>
<dbReference type="GO" id="GO:0003700">
    <property type="term" value="F:DNA-binding transcription factor activity"/>
    <property type="evidence" value="ECO:0007669"/>
    <property type="project" value="InterPro"/>
</dbReference>
<dbReference type="PANTHER" id="PTHR43132">
    <property type="entry name" value="ARSENICAL RESISTANCE OPERON REPRESSOR ARSR-RELATED"/>
    <property type="match status" value="1"/>
</dbReference>
<dbReference type="SMART" id="SM00418">
    <property type="entry name" value="HTH_ARSR"/>
    <property type="match status" value="1"/>
</dbReference>
<dbReference type="InterPro" id="IPR036390">
    <property type="entry name" value="WH_DNA-bd_sf"/>
</dbReference>
<keyword evidence="2" id="KW-0238">DNA-binding</keyword>
<accession>A0A8T3YN41</accession>
<dbReference type="Gene3D" id="1.10.10.10">
    <property type="entry name" value="Winged helix-like DNA-binding domain superfamily/Winged helix DNA-binding domain"/>
    <property type="match status" value="1"/>
</dbReference>
<evidence type="ECO:0000313" key="5">
    <source>
        <dbReference type="EMBL" id="MBI4210281.1"/>
    </source>
</evidence>
<comment type="caution">
    <text evidence="5">The sequence shown here is derived from an EMBL/GenBank/DDBJ whole genome shotgun (WGS) entry which is preliminary data.</text>
</comment>
<dbReference type="PRINTS" id="PR00778">
    <property type="entry name" value="HTHARSR"/>
</dbReference>
<dbReference type="EMBL" id="JACQPB010000025">
    <property type="protein sequence ID" value="MBI4210281.1"/>
    <property type="molecule type" value="Genomic_DNA"/>
</dbReference>
<gene>
    <name evidence="5" type="ORF">HY544_02120</name>
</gene>
<dbReference type="InterPro" id="IPR001845">
    <property type="entry name" value="HTH_ArsR_DNA-bd_dom"/>
</dbReference>
<evidence type="ECO:0000313" key="6">
    <source>
        <dbReference type="Proteomes" id="UP000732298"/>
    </source>
</evidence>
<proteinExistence type="predicted"/>
<dbReference type="InterPro" id="IPR036388">
    <property type="entry name" value="WH-like_DNA-bd_sf"/>
</dbReference>
<evidence type="ECO:0000256" key="2">
    <source>
        <dbReference type="ARBA" id="ARBA00023125"/>
    </source>
</evidence>